<dbReference type="KEGG" id="pxn:HU772_012215"/>
<reference evidence="1 2" key="1">
    <citation type="journal article" date="2020" name="Microorganisms">
        <title>Reliable Identification of Environmental Pseudomonas Isolates Using the rpoD Gene.</title>
        <authorList>
            <consortium name="The Broad Institute Genome Sequencing Platform"/>
            <person name="Girard L."/>
            <person name="Lood C."/>
            <person name="Rokni-Zadeh H."/>
            <person name="van Noort V."/>
            <person name="Lavigne R."/>
            <person name="De Mot R."/>
        </authorList>
    </citation>
    <scope>NUCLEOTIDE SEQUENCE [LARGE SCALE GENOMIC DNA]</scope>
    <source>
        <strain evidence="1 2">RW9S1A</strain>
    </source>
</reference>
<accession>A0A9E6TYS9</accession>
<reference evidence="1 2" key="2">
    <citation type="journal article" date="2021" name="Microorganisms">
        <title>The Ever-Expanding Pseudomonas Genus: Description of 43 New Species and Partition of the Pseudomonas putida Group.</title>
        <authorList>
            <person name="Girard L."/>
            <person name="Lood C."/>
            <person name="Hofte M."/>
            <person name="Vandamme P."/>
            <person name="Rokni-Zadeh H."/>
            <person name="van Noort V."/>
            <person name="Lavigne R."/>
            <person name="De Mot R."/>
        </authorList>
    </citation>
    <scope>NUCLEOTIDE SEQUENCE [LARGE SCALE GENOMIC DNA]</scope>
    <source>
        <strain evidence="1 2">RW9S1A</strain>
    </source>
</reference>
<dbReference type="EMBL" id="CP077095">
    <property type="protein sequence ID" value="QXI40793.1"/>
    <property type="molecule type" value="Genomic_DNA"/>
</dbReference>
<gene>
    <name evidence="1" type="ORF">HU772_012215</name>
</gene>
<dbReference type="Proteomes" id="UP000633418">
    <property type="component" value="Chromosome"/>
</dbReference>
<name>A0A9E6TYS9_9PSED</name>
<protein>
    <submittedName>
        <fullName evidence="1">Uncharacterized protein</fullName>
    </submittedName>
</protein>
<evidence type="ECO:0000313" key="1">
    <source>
        <dbReference type="EMBL" id="QXI40793.1"/>
    </source>
</evidence>
<proteinExistence type="predicted"/>
<evidence type="ECO:0000313" key="2">
    <source>
        <dbReference type="Proteomes" id="UP000633418"/>
    </source>
</evidence>
<sequence>MTVIASYNPAGCAIVIADTLINGPVGEAGPPQTVLPTLGNVSNFFSGSWAINKSSQKVCIITDYCALAWADSQLQARHFITRLRRLSGRIRITRDVMKKLFDKLGTHELQLAGAILEEDQLHTFSIGCEQFECPILGEVHCGGSGASVVHDFAPIMQSIAPAPPGEDEISAYAASIALTQVAHLLNAEFRKGDSADSLLEFFGGGYEMAVFYDGRFHKLSANFVFLDISINPMSRTLRVGNPKLIIAQTYCGDTLKYEAIVPKSAEEDEVTRHDHIEIPPFAHPSARKGDPSMQEDINWGCFVFVDNFKHGGAALASIIVRSQTPPIEYRVTDGQLTFEYSESAGRQISAYINAHYL</sequence>
<keyword evidence="2" id="KW-1185">Reference proteome</keyword>
<dbReference type="RefSeq" id="WP_186662149.1">
    <property type="nucleotide sequence ID" value="NZ_CP077095.1"/>
</dbReference>
<dbReference type="AlphaFoldDB" id="A0A9E6TYS9"/>
<organism evidence="1 2">
    <name type="scientific">Pseudomonas xantholysinigenes</name>
    <dbReference type="NCBI Taxonomy" id="2745490"/>
    <lineage>
        <taxon>Bacteria</taxon>
        <taxon>Pseudomonadati</taxon>
        <taxon>Pseudomonadota</taxon>
        <taxon>Gammaproteobacteria</taxon>
        <taxon>Pseudomonadales</taxon>
        <taxon>Pseudomonadaceae</taxon>
        <taxon>Pseudomonas</taxon>
    </lineage>
</organism>